<name>A0A2G2Z204_CAPAN</name>
<protein>
    <submittedName>
        <fullName evidence="1">Uncharacterized protein</fullName>
    </submittedName>
</protein>
<evidence type="ECO:0000313" key="2">
    <source>
        <dbReference type="Proteomes" id="UP000222542"/>
    </source>
</evidence>
<keyword evidence="2" id="KW-1185">Reference proteome</keyword>
<dbReference type="AlphaFoldDB" id="A0A2G2Z204"/>
<reference evidence="1 2" key="1">
    <citation type="journal article" date="2014" name="Nat. Genet.">
        <title>Genome sequence of the hot pepper provides insights into the evolution of pungency in Capsicum species.</title>
        <authorList>
            <person name="Kim S."/>
            <person name="Park M."/>
            <person name="Yeom S.I."/>
            <person name="Kim Y.M."/>
            <person name="Lee J.M."/>
            <person name="Lee H.A."/>
            <person name="Seo E."/>
            <person name="Choi J."/>
            <person name="Cheong K."/>
            <person name="Kim K.T."/>
            <person name="Jung K."/>
            <person name="Lee G.W."/>
            <person name="Oh S.K."/>
            <person name="Bae C."/>
            <person name="Kim S.B."/>
            <person name="Lee H.Y."/>
            <person name="Kim S.Y."/>
            <person name="Kim M.S."/>
            <person name="Kang B.C."/>
            <person name="Jo Y.D."/>
            <person name="Yang H.B."/>
            <person name="Jeong H.J."/>
            <person name="Kang W.H."/>
            <person name="Kwon J.K."/>
            <person name="Shin C."/>
            <person name="Lim J.Y."/>
            <person name="Park J.H."/>
            <person name="Huh J.H."/>
            <person name="Kim J.S."/>
            <person name="Kim B.D."/>
            <person name="Cohen O."/>
            <person name="Paran I."/>
            <person name="Suh M.C."/>
            <person name="Lee S.B."/>
            <person name="Kim Y.K."/>
            <person name="Shin Y."/>
            <person name="Noh S.J."/>
            <person name="Park J."/>
            <person name="Seo Y.S."/>
            <person name="Kwon S.Y."/>
            <person name="Kim H.A."/>
            <person name="Park J.M."/>
            <person name="Kim H.J."/>
            <person name="Choi S.B."/>
            <person name="Bosland P.W."/>
            <person name="Reeves G."/>
            <person name="Jo S.H."/>
            <person name="Lee B.W."/>
            <person name="Cho H.T."/>
            <person name="Choi H.S."/>
            <person name="Lee M.S."/>
            <person name="Yu Y."/>
            <person name="Do Choi Y."/>
            <person name="Park B.S."/>
            <person name="van Deynze A."/>
            <person name="Ashrafi H."/>
            <person name="Hill T."/>
            <person name="Kim W.T."/>
            <person name="Pai H.S."/>
            <person name="Ahn H.K."/>
            <person name="Yeam I."/>
            <person name="Giovannoni J.J."/>
            <person name="Rose J.K."/>
            <person name="Sorensen I."/>
            <person name="Lee S.J."/>
            <person name="Kim R.W."/>
            <person name="Choi I.Y."/>
            <person name="Choi B.S."/>
            <person name="Lim J.S."/>
            <person name="Lee Y.H."/>
            <person name="Choi D."/>
        </authorList>
    </citation>
    <scope>NUCLEOTIDE SEQUENCE [LARGE SCALE GENOMIC DNA]</scope>
    <source>
        <strain evidence="2">cv. CM334</strain>
    </source>
</reference>
<dbReference type="EMBL" id="AYRZ02000007">
    <property type="protein sequence ID" value="PHT76052.1"/>
    <property type="molecule type" value="Genomic_DNA"/>
</dbReference>
<reference evidence="1 2" key="2">
    <citation type="journal article" date="2017" name="Genome Biol.">
        <title>New reference genome sequences of hot pepper reveal the massive evolution of plant disease-resistance genes by retroduplication.</title>
        <authorList>
            <person name="Kim S."/>
            <person name="Park J."/>
            <person name="Yeom S.I."/>
            <person name="Kim Y.M."/>
            <person name="Seo E."/>
            <person name="Kim K.T."/>
            <person name="Kim M.S."/>
            <person name="Lee J.M."/>
            <person name="Cheong K."/>
            <person name="Shin H.S."/>
            <person name="Kim S.B."/>
            <person name="Han K."/>
            <person name="Lee J."/>
            <person name="Park M."/>
            <person name="Lee H.A."/>
            <person name="Lee H.Y."/>
            <person name="Lee Y."/>
            <person name="Oh S."/>
            <person name="Lee J.H."/>
            <person name="Choi E."/>
            <person name="Choi E."/>
            <person name="Lee S.E."/>
            <person name="Jeon J."/>
            <person name="Kim H."/>
            <person name="Choi G."/>
            <person name="Song H."/>
            <person name="Lee J."/>
            <person name="Lee S.C."/>
            <person name="Kwon J.K."/>
            <person name="Lee H.Y."/>
            <person name="Koo N."/>
            <person name="Hong Y."/>
            <person name="Kim R.W."/>
            <person name="Kang W.H."/>
            <person name="Huh J.H."/>
            <person name="Kang B.C."/>
            <person name="Yang T.J."/>
            <person name="Lee Y.H."/>
            <person name="Bennetzen J.L."/>
            <person name="Choi D."/>
        </authorList>
    </citation>
    <scope>NUCLEOTIDE SEQUENCE [LARGE SCALE GENOMIC DNA]</scope>
    <source>
        <strain evidence="2">cv. CM334</strain>
    </source>
</reference>
<gene>
    <name evidence="1" type="ORF">T459_19574</name>
</gene>
<dbReference type="Gramene" id="PHT76052">
    <property type="protein sequence ID" value="PHT76052"/>
    <property type="gene ID" value="T459_19574"/>
</dbReference>
<organism evidence="1 2">
    <name type="scientific">Capsicum annuum</name>
    <name type="common">Capsicum pepper</name>
    <dbReference type="NCBI Taxonomy" id="4072"/>
    <lineage>
        <taxon>Eukaryota</taxon>
        <taxon>Viridiplantae</taxon>
        <taxon>Streptophyta</taxon>
        <taxon>Embryophyta</taxon>
        <taxon>Tracheophyta</taxon>
        <taxon>Spermatophyta</taxon>
        <taxon>Magnoliopsida</taxon>
        <taxon>eudicotyledons</taxon>
        <taxon>Gunneridae</taxon>
        <taxon>Pentapetalae</taxon>
        <taxon>asterids</taxon>
        <taxon>lamiids</taxon>
        <taxon>Solanales</taxon>
        <taxon>Solanaceae</taxon>
        <taxon>Solanoideae</taxon>
        <taxon>Capsiceae</taxon>
        <taxon>Capsicum</taxon>
    </lineage>
</organism>
<evidence type="ECO:0000313" key="1">
    <source>
        <dbReference type="EMBL" id="PHT76052.1"/>
    </source>
</evidence>
<dbReference type="Proteomes" id="UP000222542">
    <property type="component" value="Unassembled WGS sequence"/>
</dbReference>
<sequence length="103" mass="12186">MVHRLFTILGREPKRTRLLPTVLDLRLGILPLSNWNEHHCITLEQLRGRRPATFVHRYRFIPHTWSSLTTLRRLVRSQSCLVRRNWTKKRECSTGSTANNVIT</sequence>
<proteinExistence type="predicted"/>
<accession>A0A2G2Z204</accession>
<comment type="caution">
    <text evidence="1">The sequence shown here is derived from an EMBL/GenBank/DDBJ whole genome shotgun (WGS) entry which is preliminary data.</text>
</comment>